<dbReference type="SUPFAM" id="SSF81330">
    <property type="entry name" value="Gated mechanosensitive channel"/>
    <property type="match status" value="1"/>
</dbReference>
<keyword evidence="8 10" id="KW-0472">Membrane</keyword>
<dbReference type="InterPro" id="IPR036019">
    <property type="entry name" value="MscL_channel"/>
</dbReference>
<evidence type="ECO:0000256" key="9">
    <source>
        <dbReference type="ARBA" id="ARBA00023303"/>
    </source>
</evidence>
<comment type="subcellular location">
    <subcellularLocation>
        <location evidence="1 10">Cell membrane</location>
        <topology evidence="1 10">Multi-pass membrane protein</topology>
    </subcellularLocation>
</comment>
<dbReference type="Proteomes" id="UP001596505">
    <property type="component" value="Unassembled WGS sequence"/>
</dbReference>
<evidence type="ECO:0000256" key="2">
    <source>
        <dbReference type="ARBA" id="ARBA00007254"/>
    </source>
</evidence>
<keyword evidence="5 10" id="KW-0812">Transmembrane</keyword>
<feature type="transmembrane region" description="Helical" evidence="10">
    <location>
        <begin position="82"/>
        <end position="101"/>
    </location>
</feature>
<keyword evidence="12" id="KW-1185">Reference proteome</keyword>
<name>A0ABW2PU29_9BACL</name>
<protein>
    <recommendedName>
        <fullName evidence="10">Large-conductance mechanosensitive channel</fullName>
    </recommendedName>
</protein>
<evidence type="ECO:0000256" key="8">
    <source>
        <dbReference type="ARBA" id="ARBA00023136"/>
    </source>
</evidence>
<evidence type="ECO:0000256" key="5">
    <source>
        <dbReference type="ARBA" id="ARBA00022692"/>
    </source>
</evidence>
<accession>A0ABW2PU29</accession>
<evidence type="ECO:0000256" key="7">
    <source>
        <dbReference type="ARBA" id="ARBA00023065"/>
    </source>
</evidence>
<dbReference type="PANTHER" id="PTHR30266">
    <property type="entry name" value="MECHANOSENSITIVE CHANNEL MSCL"/>
    <property type="match status" value="1"/>
</dbReference>
<reference evidence="12" key="1">
    <citation type="journal article" date="2019" name="Int. J. Syst. Evol. Microbiol.">
        <title>The Global Catalogue of Microorganisms (GCM) 10K type strain sequencing project: providing services to taxonomists for standard genome sequencing and annotation.</title>
        <authorList>
            <consortium name="The Broad Institute Genomics Platform"/>
            <consortium name="The Broad Institute Genome Sequencing Center for Infectious Disease"/>
            <person name="Wu L."/>
            <person name="Ma J."/>
        </authorList>
    </citation>
    <scope>NUCLEOTIDE SEQUENCE [LARGE SCALE GENOMIC DNA]</scope>
    <source>
        <strain evidence="12">CGMCC 1.16305</strain>
    </source>
</reference>
<dbReference type="Gene3D" id="1.10.1200.120">
    <property type="entry name" value="Large-conductance mechanosensitive channel, MscL, domain 1"/>
    <property type="match status" value="1"/>
</dbReference>
<evidence type="ECO:0000256" key="4">
    <source>
        <dbReference type="ARBA" id="ARBA00022475"/>
    </source>
</evidence>
<dbReference type="HAMAP" id="MF_00115">
    <property type="entry name" value="MscL"/>
    <property type="match status" value="1"/>
</dbReference>
<keyword evidence="9 10" id="KW-0407">Ion channel</keyword>
<keyword evidence="3 10" id="KW-0813">Transport</keyword>
<comment type="function">
    <text evidence="10">Channel that opens in response to stretch forces in the membrane lipid bilayer. May participate in the regulation of osmotic pressure changes within the cell.</text>
</comment>
<comment type="subunit">
    <text evidence="10">Homopentamer.</text>
</comment>
<keyword evidence="4 10" id="KW-1003">Cell membrane</keyword>
<gene>
    <name evidence="10 11" type="primary">mscL</name>
    <name evidence="11" type="ORF">ACFQRG_02205</name>
</gene>
<evidence type="ECO:0000313" key="11">
    <source>
        <dbReference type="EMBL" id="MFC7391806.1"/>
    </source>
</evidence>
<dbReference type="NCBIfam" id="TIGR00220">
    <property type="entry name" value="mscL"/>
    <property type="match status" value="1"/>
</dbReference>
<dbReference type="InterPro" id="IPR001185">
    <property type="entry name" value="MS_channel"/>
</dbReference>
<comment type="similarity">
    <text evidence="2 10">Belongs to the MscL family.</text>
</comment>
<evidence type="ECO:0000256" key="10">
    <source>
        <dbReference type="HAMAP-Rule" id="MF_00115"/>
    </source>
</evidence>
<dbReference type="PROSITE" id="PS01327">
    <property type="entry name" value="MSCL"/>
    <property type="match status" value="1"/>
</dbReference>
<dbReference type="RefSeq" id="WP_380963159.1">
    <property type="nucleotide sequence ID" value="NZ_JBHTCO010000002.1"/>
</dbReference>
<keyword evidence="6 10" id="KW-1133">Transmembrane helix</keyword>
<evidence type="ECO:0000313" key="12">
    <source>
        <dbReference type="Proteomes" id="UP001596505"/>
    </source>
</evidence>
<keyword evidence="7 10" id="KW-0406">Ion transport</keyword>
<dbReference type="InterPro" id="IPR037673">
    <property type="entry name" value="MSC/AndL"/>
</dbReference>
<evidence type="ECO:0000256" key="3">
    <source>
        <dbReference type="ARBA" id="ARBA00022448"/>
    </source>
</evidence>
<evidence type="ECO:0000256" key="1">
    <source>
        <dbReference type="ARBA" id="ARBA00004651"/>
    </source>
</evidence>
<dbReference type="EMBL" id="JBHTCO010000002">
    <property type="protein sequence ID" value="MFC7391806.1"/>
    <property type="molecule type" value="Genomic_DNA"/>
</dbReference>
<proteinExistence type="inferred from homology"/>
<dbReference type="Pfam" id="PF01741">
    <property type="entry name" value="MscL"/>
    <property type="match status" value="1"/>
</dbReference>
<feature type="transmembrane region" description="Helical" evidence="10">
    <location>
        <begin position="12"/>
        <end position="31"/>
    </location>
</feature>
<organism evidence="11 12">
    <name type="scientific">Scopulibacillus cellulosilyticus</name>
    <dbReference type="NCBI Taxonomy" id="2665665"/>
    <lineage>
        <taxon>Bacteria</taxon>
        <taxon>Bacillati</taxon>
        <taxon>Bacillota</taxon>
        <taxon>Bacilli</taxon>
        <taxon>Bacillales</taxon>
        <taxon>Sporolactobacillaceae</taxon>
        <taxon>Scopulibacillus</taxon>
    </lineage>
</organism>
<evidence type="ECO:0000256" key="6">
    <source>
        <dbReference type="ARBA" id="ARBA00022989"/>
    </source>
</evidence>
<dbReference type="PANTHER" id="PTHR30266:SF2">
    <property type="entry name" value="LARGE-CONDUCTANCE MECHANOSENSITIVE CHANNEL"/>
    <property type="match status" value="1"/>
</dbReference>
<comment type="caution">
    <text evidence="11">The sequence shown here is derived from an EMBL/GenBank/DDBJ whole genome shotgun (WGS) entry which is preliminary data.</text>
</comment>
<dbReference type="InterPro" id="IPR019823">
    <property type="entry name" value="Mechanosensitive_channel_CS"/>
</dbReference>
<sequence length="157" mass="17174">MFKGFKEFIMRGNVVDLAVAVIVGGAFGKIVTSLVNDIIMPPIGLLLGKVDFSNLYINLSGKHYKSLEAAQKAGAPTINYGLFINTVINFLIIAFVIYLALKFIQRFKKEKPAEITTKSCPYCLSDIPLEAVKCQNCTSDLAVDISQAIEGSHRENA</sequence>
<dbReference type="PRINTS" id="PR01264">
    <property type="entry name" value="MECHCHANNEL"/>
</dbReference>